<keyword evidence="9 17" id="KW-0067">ATP-binding</keyword>
<comment type="cofactor">
    <cofactor evidence="18">
        <name>Mg(2+)</name>
        <dbReference type="ChEBI" id="CHEBI:18420"/>
    </cofactor>
    <text evidence="18">Mn(2+), Zn(2+), Cd(2+) and Co(2+) support activity to lesser extents.</text>
</comment>
<keyword evidence="12 19" id="KW-0472">Membrane</keyword>
<evidence type="ECO:0000256" key="14">
    <source>
        <dbReference type="ARBA" id="ARBA00023264"/>
    </source>
</evidence>
<feature type="active site" description="Proton acceptor" evidence="15">
    <location>
        <position position="71"/>
    </location>
</feature>
<evidence type="ECO:0000256" key="5">
    <source>
        <dbReference type="ARBA" id="ARBA00022679"/>
    </source>
</evidence>
<evidence type="ECO:0000256" key="1">
    <source>
        <dbReference type="ARBA" id="ARBA00004651"/>
    </source>
</evidence>
<feature type="binding site" evidence="17">
    <location>
        <position position="78"/>
    </location>
    <ligand>
        <name>ATP</name>
        <dbReference type="ChEBI" id="CHEBI:30616"/>
    </ligand>
</feature>
<evidence type="ECO:0000256" key="9">
    <source>
        <dbReference type="ARBA" id="ARBA00022840"/>
    </source>
</evidence>
<dbReference type="EMBL" id="JAPJUH010000005">
    <property type="protein sequence ID" value="MCX3266365.1"/>
    <property type="molecule type" value="Genomic_DNA"/>
</dbReference>
<dbReference type="AlphaFoldDB" id="A0A9X3IAH0"/>
<feature type="binding site" evidence="17">
    <location>
        <position position="30"/>
    </location>
    <ligand>
        <name>ATP</name>
        <dbReference type="ChEBI" id="CHEBI:30616"/>
    </ligand>
</feature>
<dbReference type="PANTHER" id="PTHR34299:SF1">
    <property type="entry name" value="DIACYLGLYCEROL KINASE"/>
    <property type="match status" value="1"/>
</dbReference>
<evidence type="ECO:0000256" key="7">
    <source>
        <dbReference type="ARBA" id="ARBA00022741"/>
    </source>
</evidence>
<organism evidence="20 21">
    <name type="scientific">Pedobacter agri</name>
    <dbReference type="NCBI Taxonomy" id="454586"/>
    <lineage>
        <taxon>Bacteria</taxon>
        <taxon>Pseudomonadati</taxon>
        <taxon>Bacteroidota</taxon>
        <taxon>Sphingobacteriia</taxon>
        <taxon>Sphingobacteriales</taxon>
        <taxon>Sphingobacteriaceae</taxon>
        <taxon>Pedobacter</taxon>
    </lineage>
</organism>
<dbReference type="GO" id="GO:0005886">
    <property type="term" value="C:plasma membrane"/>
    <property type="evidence" value="ECO:0007669"/>
    <property type="project" value="UniProtKB-SubCell"/>
</dbReference>
<feature type="binding site" evidence="17">
    <location>
        <begin position="96"/>
        <end position="97"/>
    </location>
    <ligand>
        <name>ATP</name>
        <dbReference type="ChEBI" id="CHEBI:30616"/>
    </ligand>
</feature>
<proteinExistence type="inferred from homology"/>
<evidence type="ECO:0000256" key="10">
    <source>
        <dbReference type="ARBA" id="ARBA00022989"/>
    </source>
</evidence>
<evidence type="ECO:0000256" key="2">
    <source>
        <dbReference type="ARBA" id="ARBA00005967"/>
    </source>
</evidence>
<evidence type="ECO:0000313" key="21">
    <source>
        <dbReference type="Proteomes" id="UP001142592"/>
    </source>
</evidence>
<evidence type="ECO:0000256" key="16">
    <source>
        <dbReference type="PIRSR" id="PIRSR600829-2"/>
    </source>
</evidence>
<comment type="subcellular location">
    <subcellularLocation>
        <location evidence="1">Cell membrane</location>
        <topology evidence="1">Multi-pass membrane protein</topology>
    </subcellularLocation>
</comment>
<comment type="caution">
    <text evidence="20">The sequence shown here is derived from an EMBL/GenBank/DDBJ whole genome shotgun (WGS) entry which is preliminary data.</text>
</comment>
<evidence type="ECO:0000313" key="20">
    <source>
        <dbReference type="EMBL" id="MCX3266365.1"/>
    </source>
</evidence>
<keyword evidence="10 19" id="KW-1133">Transmembrane helix</keyword>
<dbReference type="GO" id="GO:0008654">
    <property type="term" value="P:phospholipid biosynthetic process"/>
    <property type="evidence" value="ECO:0007669"/>
    <property type="project" value="UniProtKB-KW"/>
</dbReference>
<accession>A0A9X3IAH0</accession>
<dbReference type="GO" id="GO:0016301">
    <property type="term" value="F:kinase activity"/>
    <property type="evidence" value="ECO:0007669"/>
    <property type="project" value="UniProtKB-KW"/>
</dbReference>
<evidence type="ECO:0000256" key="11">
    <source>
        <dbReference type="ARBA" id="ARBA00023098"/>
    </source>
</evidence>
<keyword evidence="11" id="KW-0443">Lipid metabolism</keyword>
<evidence type="ECO:0000256" key="12">
    <source>
        <dbReference type="ARBA" id="ARBA00023136"/>
    </source>
</evidence>
<keyword evidence="14" id="KW-1208">Phospholipid metabolism</keyword>
<feature type="binding site" evidence="16">
    <location>
        <position position="71"/>
    </location>
    <ligand>
        <name>substrate</name>
    </ligand>
</feature>
<evidence type="ECO:0000256" key="19">
    <source>
        <dbReference type="SAM" id="Phobius"/>
    </source>
</evidence>
<dbReference type="GO" id="GO:0046872">
    <property type="term" value="F:metal ion binding"/>
    <property type="evidence" value="ECO:0007669"/>
    <property type="project" value="UniProtKB-KW"/>
</dbReference>
<dbReference type="RefSeq" id="WP_010601989.1">
    <property type="nucleotide sequence ID" value="NZ_JAPJUH010000005.1"/>
</dbReference>
<name>A0A9X3IAH0_9SPHI</name>
<keyword evidence="4" id="KW-0444">Lipid biosynthesis</keyword>
<evidence type="ECO:0000256" key="4">
    <source>
        <dbReference type="ARBA" id="ARBA00022516"/>
    </source>
</evidence>
<keyword evidence="18" id="KW-0479">Metal-binding</keyword>
<evidence type="ECO:0000256" key="13">
    <source>
        <dbReference type="ARBA" id="ARBA00023209"/>
    </source>
</evidence>
<evidence type="ECO:0000256" key="3">
    <source>
        <dbReference type="ARBA" id="ARBA00022475"/>
    </source>
</evidence>
<keyword evidence="6 19" id="KW-0812">Transmembrane</keyword>
<dbReference type="InterPro" id="IPR000829">
    <property type="entry name" value="DAGK"/>
</dbReference>
<dbReference type="InterPro" id="IPR033717">
    <property type="entry name" value="UDPK"/>
</dbReference>
<dbReference type="CDD" id="cd14265">
    <property type="entry name" value="UDPK_IM_like"/>
    <property type="match status" value="1"/>
</dbReference>
<feature type="transmembrane region" description="Helical" evidence="19">
    <location>
        <begin position="33"/>
        <end position="50"/>
    </location>
</feature>
<dbReference type="Proteomes" id="UP001142592">
    <property type="component" value="Unassembled WGS sequence"/>
</dbReference>
<evidence type="ECO:0000256" key="17">
    <source>
        <dbReference type="PIRSR" id="PIRSR600829-3"/>
    </source>
</evidence>
<dbReference type="GO" id="GO:0005524">
    <property type="term" value="F:ATP binding"/>
    <property type="evidence" value="ECO:0007669"/>
    <property type="project" value="UniProtKB-KW"/>
</dbReference>
<dbReference type="InterPro" id="IPR036945">
    <property type="entry name" value="DAGK_sf"/>
</dbReference>
<evidence type="ECO:0000256" key="6">
    <source>
        <dbReference type="ARBA" id="ARBA00022692"/>
    </source>
</evidence>
<protein>
    <submittedName>
        <fullName evidence="20">Diacylglycerol kinase family protein</fullName>
    </submittedName>
</protein>
<dbReference type="Pfam" id="PF01219">
    <property type="entry name" value="DAGK_prokar"/>
    <property type="match status" value="1"/>
</dbReference>
<reference evidence="20" key="1">
    <citation type="submission" date="2022-11" db="EMBL/GenBank/DDBJ databases">
        <authorList>
            <person name="Graham C."/>
            <person name="Newman J.D."/>
        </authorList>
    </citation>
    <scope>NUCLEOTIDE SEQUENCE</scope>
    <source>
        <strain evidence="20">DSM 19486</strain>
    </source>
</reference>
<evidence type="ECO:0000256" key="18">
    <source>
        <dbReference type="PIRSR" id="PIRSR600829-4"/>
    </source>
</evidence>
<keyword evidence="21" id="KW-1185">Reference proteome</keyword>
<keyword evidence="18" id="KW-0460">Magnesium</keyword>
<feature type="transmembrane region" description="Helical" evidence="19">
    <location>
        <begin position="57"/>
        <end position="77"/>
    </location>
</feature>
<dbReference type="Gene3D" id="1.10.287.3610">
    <property type="match status" value="1"/>
</dbReference>
<gene>
    <name evidence="20" type="ORF">OQZ29_16515</name>
</gene>
<feature type="transmembrane region" description="Helical" evidence="19">
    <location>
        <begin position="97"/>
        <end position="119"/>
    </location>
</feature>
<keyword evidence="8 20" id="KW-0418">Kinase</keyword>
<keyword evidence="5" id="KW-0808">Transferase</keyword>
<keyword evidence="7 17" id="KW-0547">Nucleotide-binding</keyword>
<dbReference type="PANTHER" id="PTHR34299">
    <property type="entry name" value="DIACYLGLYCEROL KINASE"/>
    <property type="match status" value="1"/>
</dbReference>
<keyword evidence="13" id="KW-0594">Phospholipid biosynthesis</keyword>
<sequence length="127" mass="14183">MQENRKFSFVNRLKSFKHAFNGLRLFFVNEHNGRVHLFAAVIVIGLSFYLELSSHEWIAILFAISAVIVTEIINSSIEQLADMVSPGFHPKIKIVKDLAAAAVLFAAFLAVAIGLIIFLPKLFRIIG</sequence>
<feature type="binding site" evidence="18">
    <location>
        <position position="30"/>
    </location>
    <ligand>
        <name>a divalent metal cation</name>
        <dbReference type="ChEBI" id="CHEBI:60240"/>
    </ligand>
</feature>
<evidence type="ECO:0000256" key="8">
    <source>
        <dbReference type="ARBA" id="ARBA00022777"/>
    </source>
</evidence>
<keyword evidence="3" id="KW-1003">Cell membrane</keyword>
<evidence type="ECO:0000256" key="15">
    <source>
        <dbReference type="PIRSR" id="PIRSR600829-1"/>
    </source>
</evidence>
<feature type="binding site" evidence="18">
    <location>
        <position position="78"/>
    </location>
    <ligand>
        <name>a divalent metal cation</name>
        <dbReference type="ChEBI" id="CHEBI:60240"/>
    </ligand>
</feature>
<comment type="similarity">
    <text evidence="2">Belongs to the bacterial diacylglycerol kinase family.</text>
</comment>